<evidence type="ECO:0000313" key="2">
    <source>
        <dbReference type="Proteomes" id="UP000036947"/>
    </source>
</evidence>
<gene>
    <name evidence="1" type="ORF">TOPH_09199</name>
</gene>
<dbReference type="SMART" id="SM00248">
    <property type="entry name" value="ANK"/>
    <property type="match status" value="2"/>
</dbReference>
<dbReference type="InterPro" id="IPR036770">
    <property type="entry name" value="Ankyrin_rpt-contain_sf"/>
</dbReference>
<dbReference type="EMBL" id="LFRF01000073">
    <property type="protein sequence ID" value="KND86173.1"/>
    <property type="molecule type" value="Genomic_DNA"/>
</dbReference>
<dbReference type="AlphaFoldDB" id="A0A0L0MW70"/>
<dbReference type="Gene3D" id="1.25.40.20">
    <property type="entry name" value="Ankyrin repeat-containing domain"/>
    <property type="match status" value="1"/>
</dbReference>
<dbReference type="OrthoDB" id="341259at2759"/>
<organism evidence="1 2">
    <name type="scientific">Tolypocladium ophioglossoides (strain CBS 100239)</name>
    <name type="common">Snaketongue truffleclub</name>
    <name type="synonym">Elaphocordyceps ophioglossoides</name>
    <dbReference type="NCBI Taxonomy" id="1163406"/>
    <lineage>
        <taxon>Eukaryota</taxon>
        <taxon>Fungi</taxon>
        <taxon>Dikarya</taxon>
        <taxon>Ascomycota</taxon>
        <taxon>Pezizomycotina</taxon>
        <taxon>Sordariomycetes</taxon>
        <taxon>Hypocreomycetidae</taxon>
        <taxon>Hypocreales</taxon>
        <taxon>Ophiocordycipitaceae</taxon>
        <taxon>Tolypocladium</taxon>
    </lineage>
</organism>
<protein>
    <submittedName>
        <fullName evidence="1">Uncharacterized protein</fullName>
    </submittedName>
</protein>
<sequence>MFSLPSLLDYIPFRRVEFVVDSAQKFIDDLRCVSNAEEQATIPFGIFPLDDFQSYGNTPLYLPQDGTRLSVSPLHLAAAYGKEDVLALLLSVSDVNHQPQGHSVTALSLALYCGHLHLARMILEHGVRPERSSLHAAARRGLRNEIVQFVHS</sequence>
<reference evidence="1 2" key="1">
    <citation type="journal article" date="2015" name="BMC Genomics">
        <title>The genome of the truffle-parasite Tolypocladium ophioglossoides and the evolution of antifungal peptaibiotics.</title>
        <authorList>
            <person name="Quandt C.A."/>
            <person name="Bushley K.E."/>
            <person name="Spatafora J.W."/>
        </authorList>
    </citation>
    <scope>NUCLEOTIDE SEQUENCE [LARGE SCALE GENOMIC DNA]</scope>
    <source>
        <strain evidence="1 2">CBS 100239</strain>
    </source>
</reference>
<dbReference type="SUPFAM" id="SSF48403">
    <property type="entry name" value="Ankyrin repeat"/>
    <property type="match status" value="1"/>
</dbReference>
<name>A0A0L0MW70_TOLOC</name>
<dbReference type="Pfam" id="PF12796">
    <property type="entry name" value="Ank_2"/>
    <property type="match status" value="1"/>
</dbReference>
<accession>A0A0L0MW70</accession>
<keyword evidence="2" id="KW-1185">Reference proteome</keyword>
<comment type="caution">
    <text evidence="1">The sequence shown here is derived from an EMBL/GenBank/DDBJ whole genome shotgun (WGS) entry which is preliminary data.</text>
</comment>
<dbReference type="Proteomes" id="UP000036947">
    <property type="component" value="Unassembled WGS sequence"/>
</dbReference>
<dbReference type="InterPro" id="IPR002110">
    <property type="entry name" value="Ankyrin_rpt"/>
</dbReference>
<proteinExistence type="predicted"/>
<evidence type="ECO:0000313" key="1">
    <source>
        <dbReference type="EMBL" id="KND86173.1"/>
    </source>
</evidence>